<evidence type="ECO:0000256" key="7">
    <source>
        <dbReference type="ARBA" id="ARBA00022679"/>
    </source>
</evidence>
<dbReference type="Gene3D" id="3.40.50.2300">
    <property type="match status" value="2"/>
</dbReference>
<dbReference type="KEGG" id="rsin:B6N60_00398"/>
<dbReference type="RefSeq" id="WP_190600926.1">
    <property type="nucleotide sequence ID" value="NZ_CP021056.1"/>
</dbReference>
<keyword evidence="9" id="KW-0547">Nucleotide-binding</keyword>
<feature type="modified residue" description="4-aspartylphosphate" evidence="16">
    <location>
        <position position="61"/>
    </location>
</feature>
<name>A0A975Y330_9NOST</name>
<dbReference type="SMART" id="SM00448">
    <property type="entry name" value="REC"/>
    <property type="match status" value="2"/>
</dbReference>
<evidence type="ECO:0000256" key="1">
    <source>
        <dbReference type="ARBA" id="ARBA00000085"/>
    </source>
</evidence>
<dbReference type="GO" id="GO:0005886">
    <property type="term" value="C:plasma membrane"/>
    <property type="evidence" value="ECO:0007669"/>
    <property type="project" value="UniProtKB-SubCell"/>
</dbReference>
<dbReference type="SUPFAM" id="SSF47384">
    <property type="entry name" value="Homodimeric domain of signal transducing histidine kinase"/>
    <property type="match status" value="1"/>
</dbReference>
<dbReference type="Pfam" id="PF00512">
    <property type="entry name" value="HisKA"/>
    <property type="match status" value="1"/>
</dbReference>
<dbReference type="SMART" id="SM00091">
    <property type="entry name" value="PAS"/>
    <property type="match status" value="2"/>
</dbReference>
<dbReference type="InterPro" id="IPR004358">
    <property type="entry name" value="Sig_transdc_His_kin-like_C"/>
</dbReference>
<feature type="domain" description="PAC" evidence="21">
    <location>
        <begin position="356"/>
        <end position="406"/>
    </location>
</feature>
<dbReference type="InterPro" id="IPR000014">
    <property type="entry name" value="PAS"/>
</dbReference>
<keyword evidence="5" id="KW-1003">Cell membrane</keyword>
<keyword evidence="14" id="KW-0472">Membrane</keyword>
<proteinExistence type="inferred from homology"/>
<gene>
    <name evidence="22" type="ORF">B6N60_00398</name>
</gene>
<evidence type="ECO:0000256" key="3">
    <source>
        <dbReference type="ARBA" id="ARBA00006402"/>
    </source>
</evidence>
<dbReference type="InterPro" id="IPR000700">
    <property type="entry name" value="PAS-assoc_C"/>
</dbReference>
<dbReference type="FunFam" id="3.30.565.10:FF:000010">
    <property type="entry name" value="Sensor histidine kinase RcsC"/>
    <property type="match status" value="1"/>
</dbReference>
<feature type="coiled-coil region" evidence="17">
    <location>
        <begin position="397"/>
        <end position="424"/>
    </location>
</feature>
<evidence type="ECO:0000256" key="12">
    <source>
        <dbReference type="ARBA" id="ARBA00022989"/>
    </source>
</evidence>
<keyword evidence="11" id="KW-0067">ATP-binding</keyword>
<dbReference type="SUPFAM" id="SSF55874">
    <property type="entry name" value="ATPase domain of HSP90 chaperone/DNA topoisomerase II/histidine kinase"/>
    <property type="match status" value="1"/>
</dbReference>
<dbReference type="InterPro" id="IPR003594">
    <property type="entry name" value="HATPase_dom"/>
</dbReference>
<protein>
    <recommendedName>
        <fullName evidence="15">Circadian input-output histidine kinase CikA</fullName>
        <ecNumber evidence="4">2.7.13.3</ecNumber>
    </recommendedName>
</protein>
<dbReference type="EC" id="2.7.13.3" evidence="4"/>
<evidence type="ECO:0000259" key="20">
    <source>
        <dbReference type="PROSITE" id="PS50112"/>
    </source>
</evidence>
<comment type="catalytic activity">
    <reaction evidence="1">
        <text>ATP + protein L-histidine = ADP + protein N-phospho-L-histidine.</text>
        <dbReference type="EC" id="2.7.13.3"/>
    </reaction>
</comment>
<reference evidence="22" key="1">
    <citation type="submission" date="2017-04" db="EMBL/GenBank/DDBJ databases">
        <title>Genome deletions in a multicellular cyanobacterial endosymbiont for morphological adaptation in marine diatoms.</title>
        <authorList>
            <person name="Wang Y."/>
            <person name="Gao H."/>
            <person name="Li R."/>
            <person name="Xu X."/>
        </authorList>
    </citation>
    <scope>NUCLEOTIDE SEQUENCE</scope>
    <source>
        <strain evidence="22">FACHB 800</strain>
    </source>
</reference>
<evidence type="ECO:0000313" key="22">
    <source>
        <dbReference type="EMBL" id="QXE21721.1"/>
    </source>
</evidence>
<dbReference type="CDD" id="cd17546">
    <property type="entry name" value="REC_hyHK_CKI1_RcsC-like"/>
    <property type="match status" value="1"/>
</dbReference>
<dbReference type="CDD" id="cd00082">
    <property type="entry name" value="HisKA"/>
    <property type="match status" value="1"/>
</dbReference>
<evidence type="ECO:0000256" key="4">
    <source>
        <dbReference type="ARBA" id="ARBA00012438"/>
    </source>
</evidence>
<evidence type="ECO:0000313" key="23">
    <source>
        <dbReference type="Proteomes" id="UP000683511"/>
    </source>
</evidence>
<keyword evidence="13" id="KW-0902">Two-component regulatory system</keyword>
<dbReference type="PANTHER" id="PTHR45339">
    <property type="entry name" value="HYBRID SIGNAL TRANSDUCTION HISTIDINE KINASE J"/>
    <property type="match status" value="1"/>
</dbReference>
<feature type="domain" description="Response regulatory" evidence="19">
    <location>
        <begin position="12"/>
        <end position="128"/>
    </location>
</feature>
<evidence type="ECO:0000256" key="8">
    <source>
        <dbReference type="ARBA" id="ARBA00022692"/>
    </source>
</evidence>
<sequence length="809" mass="90488">MNYHIHPNSKGTILLVDDLPENLELLSNLLLDLGYEVRRVTSGKMALKTVKIKPPDVILLDIKMPEMDGYQVCQAFKADLELRDIPVIFVSALDEAFDKVKAFQVGGVDYITKPFQIEEVVARLENQLTIQKHKLFLLNEIAKRRETEEMLYQSRSILSSILNSSLDGIAAMQTIRNLITGKIEDFRCLVVNPMLSKALGKSREELLKKSSVKELLNYLDPTLFNKFVEVVETGNCLTDDLYYPLEESSWFHYVAVKVGDGLAVTVRDITTRKQAEIKLQESETKFLTIFNNNPDPVWIATLIEGRCLNVNESFCQFLGVTSDEVVNKTCVELELWDNIEDLYYFRKTLTQVGIIQNFEVVIRTKSRVAKNVLLSAKREKLNEQDCVIGVLKDITERKLAEIALEQAKEAAEAATKAKSEFLANMSHEIRTPMNGMLGMAELLANSNLTDIQQDFVQTIRDSGTALLTIINDILDFSKIESGVVELDQNVFSLEDVLQSVYNLLHQQALDKNIHLQYTSQPDIPKFFIGDSTRFRQIILNLVGNAIKFTEQGTVNISVVSNGRQENDKLQLLFSIQDTGIGIKSDRILKLFQPFIQADPSISRKYGGTGLGLTICKSLVELMGGAIWVESGGHVGGDPPRNWTPDFTQQGTTFYFHIVLSLVTETEKTTQLSATQLEIEQAIAQTGPLKILLVEDNIVNQKVARQILTKLGYQIDLANNGIEAVTAVQNKSYDVVLMDVQMPEMDGLTAAQLIRQMPINQPRIVAMTASALASDRFACLEAGMDDYISKPITIQQIVQTLLACTSTAVS</sequence>
<dbReference type="FunFam" id="1.10.287.130:FF:000003">
    <property type="entry name" value="Histidine kinase"/>
    <property type="match status" value="1"/>
</dbReference>
<keyword evidence="10 22" id="KW-0418">Kinase</keyword>
<keyword evidence="8" id="KW-0812">Transmembrane</keyword>
<feature type="domain" description="Response regulatory" evidence="19">
    <location>
        <begin position="689"/>
        <end position="804"/>
    </location>
</feature>
<dbReference type="SUPFAM" id="SSF52172">
    <property type="entry name" value="CheY-like"/>
    <property type="match status" value="2"/>
</dbReference>
<dbReference type="PROSITE" id="PS50110">
    <property type="entry name" value="RESPONSE_REGULATORY"/>
    <property type="match status" value="2"/>
</dbReference>
<dbReference type="Pfam" id="PF00072">
    <property type="entry name" value="Response_reg"/>
    <property type="match status" value="2"/>
</dbReference>
<dbReference type="InterPro" id="IPR011006">
    <property type="entry name" value="CheY-like_superfamily"/>
</dbReference>
<evidence type="ECO:0000256" key="10">
    <source>
        <dbReference type="ARBA" id="ARBA00022777"/>
    </source>
</evidence>
<evidence type="ECO:0000256" key="11">
    <source>
        <dbReference type="ARBA" id="ARBA00022840"/>
    </source>
</evidence>
<dbReference type="Gene3D" id="3.30.565.10">
    <property type="entry name" value="Histidine kinase-like ATPase, C-terminal domain"/>
    <property type="match status" value="1"/>
</dbReference>
<dbReference type="Gene3D" id="3.30.450.20">
    <property type="entry name" value="PAS domain"/>
    <property type="match status" value="2"/>
</dbReference>
<dbReference type="InterPro" id="IPR003661">
    <property type="entry name" value="HisK_dim/P_dom"/>
</dbReference>
<organism evidence="22 23">
    <name type="scientific">Richelia sinica FACHB-800</name>
    <dbReference type="NCBI Taxonomy" id="1357546"/>
    <lineage>
        <taxon>Bacteria</taxon>
        <taxon>Bacillati</taxon>
        <taxon>Cyanobacteriota</taxon>
        <taxon>Cyanophyceae</taxon>
        <taxon>Nostocales</taxon>
        <taxon>Nostocaceae</taxon>
        <taxon>Richelia</taxon>
    </lineage>
</organism>
<keyword evidence="23" id="KW-1185">Reference proteome</keyword>
<feature type="modified residue" description="4-aspartylphosphate" evidence="16">
    <location>
        <position position="738"/>
    </location>
</feature>
<dbReference type="PANTHER" id="PTHR45339:SF1">
    <property type="entry name" value="HYBRID SIGNAL TRANSDUCTION HISTIDINE KINASE J"/>
    <property type="match status" value="1"/>
</dbReference>
<evidence type="ECO:0000259" key="19">
    <source>
        <dbReference type="PROSITE" id="PS50110"/>
    </source>
</evidence>
<dbReference type="InterPro" id="IPR036097">
    <property type="entry name" value="HisK_dim/P_sf"/>
</dbReference>
<feature type="domain" description="Histidine kinase" evidence="18">
    <location>
        <begin position="424"/>
        <end position="661"/>
    </location>
</feature>
<evidence type="ECO:0000259" key="21">
    <source>
        <dbReference type="PROSITE" id="PS50113"/>
    </source>
</evidence>
<dbReference type="CDD" id="cd16922">
    <property type="entry name" value="HATPase_EvgS-ArcB-TorS-like"/>
    <property type="match status" value="1"/>
</dbReference>
<dbReference type="PROSITE" id="PS50109">
    <property type="entry name" value="HIS_KIN"/>
    <property type="match status" value="1"/>
</dbReference>
<dbReference type="NCBIfam" id="TIGR00229">
    <property type="entry name" value="sensory_box"/>
    <property type="match status" value="1"/>
</dbReference>
<evidence type="ECO:0000256" key="5">
    <source>
        <dbReference type="ARBA" id="ARBA00022475"/>
    </source>
</evidence>
<dbReference type="PROSITE" id="PS50112">
    <property type="entry name" value="PAS"/>
    <property type="match status" value="1"/>
</dbReference>
<dbReference type="PRINTS" id="PR00344">
    <property type="entry name" value="BCTRLSENSOR"/>
</dbReference>
<dbReference type="PROSITE" id="PS50113">
    <property type="entry name" value="PAC"/>
    <property type="match status" value="1"/>
</dbReference>
<evidence type="ECO:0000256" key="14">
    <source>
        <dbReference type="ARBA" id="ARBA00023136"/>
    </source>
</evidence>
<evidence type="ECO:0000256" key="17">
    <source>
        <dbReference type="SAM" id="Coils"/>
    </source>
</evidence>
<comment type="subcellular location">
    <subcellularLocation>
        <location evidence="2">Cell membrane</location>
        <topology evidence="2">Multi-pass membrane protein</topology>
    </subcellularLocation>
</comment>
<feature type="domain" description="PAS" evidence="20">
    <location>
        <begin position="282"/>
        <end position="331"/>
    </location>
</feature>
<evidence type="ECO:0000256" key="13">
    <source>
        <dbReference type="ARBA" id="ARBA00023012"/>
    </source>
</evidence>
<evidence type="ECO:0000256" key="2">
    <source>
        <dbReference type="ARBA" id="ARBA00004651"/>
    </source>
</evidence>
<dbReference type="InterPro" id="IPR035965">
    <property type="entry name" value="PAS-like_dom_sf"/>
</dbReference>
<evidence type="ECO:0000256" key="15">
    <source>
        <dbReference type="ARBA" id="ARBA00074306"/>
    </source>
</evidence>
<accession>A0A975Y330</accession>
<dbReference type="Gene3D" id="1.10.287.130">
    <property type="match status" value="1"/>
</dbReference>
<dbReference type="Proteomes" id="UP000683511">
    <property type="component" value="Chromosome"/>
</dbReference>
<evidence type="ECO:0000259" key="18">
    <source>
        <dbReference type="PROSITE" id="PS50109"/>
    </source>
</evidence>
<dbReference type="CDD" id="cd00130">
    <property type="entry name" value="PAS"/>
    <property type="match status" value="1"/>
</dbReference>
<comment type="similarity">
    <text evidence="3">In the N-terminal section; belongs to the phytochrome family.</text>
</comment>
<evidence type="ECO:0000256" key="6">
    <source>
        <dbReference type="ARBA" id="ARBA00022553"/>
    </source>
</evidence>
<keyword evidence="6 16" id="KW-0597">Phosphoprotein</keyword>
<dbReference type="Pfam" id="PF13426">
    <property type="entry name" value="PAS_9"/>
    <property type="match status" value="2"/>
</dbReference>
<dbReference type="SUPFAM" id="SSF55785">
    <property type="entry name" value="PYP-like sensor domain (PAS domain)"/>
    <property type="match status" value="2"/>
</dbReference>
<evidence type="ECO:0000256" key="9">
    <source>
        <dbReference type="ARBA" id="ARBA00022741"/>
    </source>
</evidence>
<dbReference type="GO" id="GO:0005524">
    <property type="term" value="F:ATP binding"/>
    <property type="evidence" value="ECO:0007669"/>
    <property type="project" value="UniProtKB-KW"/>
</dbReference>
<dbReference type="SMART" id="SM00387">
    <property type="entry name" value="HATPase_c"/>
    <property type="match status" value="1"/>
</dbReference>
<dbReference type="InterPro" id="IPR005467">
    <property type="entry name" value="His_kinase_dom"/>
</dbReference>
<evidence type="ECO:0000256" key="16">
    <source>
        <dbReference type="PROSITE-ProRule" id="PRU00169"/>
    </source>
</evidence>
<dbReference type="EMBL" id="CP021056">
    <property type="protein sequence ID" value="QXE21721.1"/>
    <property type="molecule type" value="Genomic_DNA"/>
</dbReference>
<dbReference type="InterPro" id="IPR001789">
    <property type="entry name" value="Sig_transdc_resp-reg_receiver"/>
</dbReference>
<keyword evidence="17" id="KW-0175">Coiled coil</keyword>
<dbReference type="SMART" id="SM00388">
    <property type="entry name" value="HisKA"/>
    <property type="match status" value="1"/>
</dbReference>
<dbReference type="Pfam" id="PF02518">
    <property type="entry name" value="HATPase_c"/>
    <property type="match status" value="1"/>
</dbReference>
<dbReference type="InterPro" id="IPR036890">
    <property type="entry name" value="HATPase_C_sf"/>
</dbReference>
<dbReference type="AlphaFoldDB" id="A0A975Y330"/>
<keyword evidence="12" id="KW-1133">Transmembrane helix</keyword>
<dbReference type="GO" id="GO:0000155">
    <property type="term" value="F:phosphorelay sensor kinase activity"/>
    <property type="evidence" value="ECO:0007669"/>
    <property type="project" value="InterPro"/>
</dbReference>
<keyword evidence="7" id="KW-0808">Transferase</keyword>